<evidence type="ECO:0000313" key="1">
    <source>
        <dbReference type="EMBL" id="ABN67428.2"/>
    </source>
</evidence>
<dbReference type="Proteomes" id="UP000002258">
    <property type="component" value="Chromosome 6"/>
</dbReference>
<dbReference type="AlphaFoldDB" id="A3LXA4"/>
<dbReference type="OMA" id="FMRNTAP"/>
<reference evidence="1 2" key="1">
    <citation type="journal article" date="2007" name="Nat. Biotechnol.">
        <title>Genome sequence of the lignocellulose-bioconverting and xylose-fermenting yeast Pichia stipitis.</title>
        <authorList>
            <person name="Jeffries T.W."/>
            <person name="Grigoriev I.V."/>
            <person name="Grimwood J."/>
            <person name="Laplaza J.M."/>
            <person name="Aerts A."/>
            <person name="Salamov A."/>
            <person name="Schmutz J."/>
            <person name="Lindquist E."/>
            <person name="Dehal P."/>
            <person name="Shapiro H."/>
            <person name="Jin Y.S."/>
            <person name="Passoth V."/>
            <person name="Richardson P.M."/>
        </authorList>
    </citation>
    <scope>NUCLEOTIDE SEQUENCE [LARGE SCALE GENOMIC DNA]</scope>
    <source>
        <strain evidence="2">ATCC 58785 / CBS 6054 / NBRC 10063 / NRRL Y-11545</strain>
    </source>
</reference>
<dbReference type="eggNOG" id="ENOG502SG1V">
    <property type="taxonomic scope" value="Eukaryota"/>
</dbReference>
<dbReference type="OrthoDB" id="4062597at2759"/>
<protein>
    <submittedName>
        <fullName evidence="1">Uncharacterized protein</fullName>
    </submittedName>
</protein>
<evidence type="ECO:0000313" key="2">
    <source>
        <dbReference type="Proteomes" id="UP000002258"/>
    </source>
</evidence>
<dbReference type="GeneID" id="4839937"/>
<dbReference type="EMBL" id="CP000500">
    <property type="protein sequence ID" value="ABN67428.2"/>
    <property type="molecule type" value="Genomic_DNA"/>
</dbReference>
<gene>
    <name evidence="1" type="ORF">PICST_32748</name>
</gene>
<dbReference type="KEGG" id="pic:PICST_32748"/>
<keyword evidence="2" id="KW-1185">Reference proteome</keyword>
<dbReference type="HOGENOM" id="CLU_1012537_0_0_1"/>
<proteinExistence type="predicted"/>
<organism evidence="1 2">
    <name type="scientific">Scheffersomyces stipitis (strain ATCC 58785 / CBS 6054 / NBRC 10063 / NRRL Y-11545)</name>
    <name type="common">Yeast</name>
    <name type="synonym">Pichia stipitis</name>
    <dbReference type="NCBI Taxonomy" id="322104"/>
    <lineage>
        <taxon>Eukaryota</taxon>
        <taxon>Fungi</taxon>
        <taxon>Dikarya</taxon>
        <taxon>Ascomycota</taxon>
        <taxon>Saccharomycotina</taxon>
        <taxon>Pichiomycetes</taxon>
        <taxon>Debaryomycetaceae</taxon>
        <taxon>Scheffersomyces</taxon>
    </lineage>
</organism>
<name>A3LXA4_PICST</name>
<dbReference type="RefSeq" id="XP_001385457.2">
    <property type="nucleotide sequence ID" value="XM_001385420.1"/>
</dbReference>
<accession>A3LXA4</accession>
<sequence>MYELLVLNNHWFFNPDEDKSRFKGLFQLLNKSYDKARFKFGIIKSTRIKKPESALADLSITPDRDVFLTILLGPEDSFSKLKQRDDYERNFSVPSMSLSDSFDCDIPNEYLSHFPIDDIEKDLKVTVASPDTNIESILGRALGTVGVRSIPDTSDKSIKHLELTAFTSLRRNLGPNLLDVLINSCLLNDDMFSRLLNDRLDQFSTIRLHLDCIREHGLVEYYSSTCKFIRADQEDVRIQINENNRTIGGPLEEGIIATQDFHIAFMHRDVAVTKQ</sequence>
<dbReference type="InParanoid" id="A3LXA4"/>